<dbReference type="EMBL" id="KN833007">
    <property type="protein sequence ID" value="KIM79889.1"/>
    <property type="molecule type" value="Genomic_DNA"/>
</dbReference>
<name>A0A0C3FJC6_PILCF</name>
<sequence>MSSTLPQSIPDWLLHRLHAASNAPPRYEASLYGPVDSILATYFPPGQRFMVKPQGKVRPGYEYDVGEVVRQSFDSYNQPVQPRGQGEEDDVKIPDFIVVKGSATLTDDIPLLLVEVKRDDSDDAVARMQLSEYMGAFSDKFGNVKFKAALVQGSKVLLYEWPTTAPFLPALKKSTVVTNDTFFKWVRKIAKDHWEV</sequence>
<dbReference type="OrthoDB" id="3250473at2759"/>
<protein>
    <submittedName>
        <fullName evidence="1">Uncharacterized protein</fullName>
    </submittedName>
</protein>
<dbReference type="HOGENOM" id="CLU_1454933_0_0_1"/>
<reference evidence="1 2" key="1">
    <citation type="submission" date="2014-04" db="EMBL/GenBank/DDBJ databases">
        <authorList>
            <consortium name="DOE Joint Genome Institute"/>
            <person name="Kuo A."/>
            <person name="Tarkka M."/>
            <person name="Buscot F."/>
            <person name="Kohler A."/>
            <person name="Nagy L.G."/>
            <person name="Floudas D."/>
            <person name="Copeland A."/>
            <person name="Barry K.W."/>
            <person name="Cichocki N."/>
            <person name="Veneault-Fourrey C."/>
            <person name="LaButti K."/>
            <person name="Lindquist E.A."/>
            <person name="Lipzen A."/>
            <person name="Lundell T."/>
            <person name="Morin E."/>
            <person name="Murat C."/>
            <person name="Sun H."/>
            <person name="Tunlid A."/>
            <person name="Henrissat B."/>
            <person name="Grigoriev I.V."/>
            <person name="Hibbett D.S."/>
            <person name="Martin F."/>
            <person name="Nordberg H.P."/>
            <person name="Cantor M.N."/>
            <person name="Hua S.X."/>
        </authorList>
    </citation>
    <scope>NUCLEOTIDE SEQUENCE [LARGE SCALE GENOMIC DNA]</scope>
    <source>
        <strain evidence="1 2">F 1598</strain>
    </source>
</reference>
<gene>
    <name evidence="1" type="ORF">PILCRDRAFT_547892</name>
</gene>
<keyword evidence="2" id="KW-1185">Reference proteome</keyword>
<evidence type="ECO:0000313" key="1">
    <source>
        <dbReference type="EMBL" id="KIM79889.1"/>
    </source>
</evidence>
<proteinExistence type="predicted"/>
<organism evidence="1 2">
    <name type="scientific">Piloderma croceum (strain F 1598)</name>
    <dbReference type="NCBI Taxonomy" id="765440"/>
    <lineage>
        <taxon>Eukaryota</taxon>
        <taxon>Fungi</taxon>
        <taxon>Dikarya</taxon>
        <taxon>Basidiomycota</taxon>
        <taxon>Agaricomycotina</taxon>
        <taxon>Agaricomycetes</taxon>
        <taxon>Agaricomycetidae</taxon>
        <taxon>Atheliales</taxon>
        <taxon>Atheliaceae</taxon>
        <taxon>Piloderma</taxon>
    </lineage>
</organism>
<dbReference type="AlphaFoldDB" id="A0A0C3FJC6"/>
<reference evidence="2" key="2">
    <citation type="submission" date="2015-01" db="EMBL/GenBank/DDBJ databases">
        <title>Evolutionary Origins and Diversification of the Mycorrhizal Mutualists.</title>
        <authorList>
            <consortium name="DOE Joint Genome Institute"/>
            <consortium name="Mycorrhizal Genomics Consortium"/>
            <person name="Kohler A."/>
            <person name="Kuo A."/>
            <person name="Nagy L.G."/>
            <person name="Floudas D."/>
            <person name="Copeland A."/>
            <person name="Barry K.W."/>
            <person name="Cichocki N."/>
            <person name="Veneault-Fourrey C."/>
            <person name="LaButti K."/>
            <person name="Lindquist E.A."/>
            <person name="Lipzen A."/>
            <person name="Lundell T."/>
            <person name="Morin E."/>
            <person name="Murat C."/>
            <person name="Riley R."/>
            <person name="Ohm R."/>
            <person name="Sun H."/>
            <person name="Tunlid A."/>
            <person name="Henrissat B."/>
            <person name="Grigoriev I.V."/>
            <person name="Hibbett D.S."/>
            <person name="Martin F."/>
        </authorList>
    </citation>
    <scope>NUCLEOTIDE SEQUENCE [LARGE SCALE GENOMIC DNA]</scope>
    <source>
        <strain evidence="2">F 1598</strain>
    </source>
</reference>
<dbReference type="InParanoid" id="A0A0C3FJC6"/>
<evidence type="ECO:0000313" key="2">
    <source>
        <dbReference type="Proteomes" id="UP000054166"/>
    </source>
</evidence>
<accession>A0A0C3FJC6</accession>
<dbReference type="Proteomes" id="UP000054166">
    <property type="component" value="Unassembled WGS sequence"/>
</dbReference>